<evidence type="ECO:0000313" key="3">
    <source>
        <dbReference type="Proteomes" id="UP000190648"/>
    </source>
</evidence>
<sequence>MMCRVTSSPGLGRSRPAAIAGPAKNREVREGVVGLAPFFGPHPEHLMAHQGQGVGLVALGHRKILTASSKKKMKAKDVCRWPEECWIHFKGTGTQDLRQQGKLPFPGADERMQKERCSGTAEISTLQDPIQNGLIRINIWSTIAITIMTNKSATPCAAQPFATATFTAIICH</sequence>
<comment type="caution">
    <text evidence="2">The sequence shown here is derived from an EMBL/GenBank/DDBJ whole genome shotgun (WGS) entry which is preliminary data.</text>
</comment>
<reference evidence="2 3" key="1">
    <citation type="submission" date="2016-02" db="EMBL/GenBank/DDBJ databases">
        <title>Band-tailed pigeon sequencing and assembly.</title>
        <authorList>
            <person name="Soares A.E."/>
            <person name="Novak B.J."/>
            <person name="Rice E.S."/>
            <person name="O'Connell B."/>
            <person name="Chang D."/>
            <person name="Weber S."/>
            <person name="Shapiro B."/>
        </authorList>
    </citation>
    <scope>NUCLEOTIDE SEQUENCE [LARGE SCALE GENOMIC DNA]</scope>
    <source>
        <strain evidence="2">BTP2013</strain>
        <tissue evidence="2">Blood</tissue>
    </source>
</reference>
<protein>
    <submittedName>
        <fullName evidence="2">Uncharacterized protein</fullName>
    </submittedName>
</protein>
<evidence type="ECO:0000256" key="1">
    <source>
        <dbReference type="SAM" id="MobiDB-lite"/>
    </source>
</evidence>
<dbReference type="Proteomes" id="UP000190648">
    <property type="component" value="Unassembled WGS sequence"/>
</dbReference>
<evidence type="ECO:0000313" key="2">
    <source>
        <dbReference type="EMBL" id="OPJ90183.1"/>
    </source>
</evidence>
<gene>
    <name evidence="2" type="ORF">AV530_014786</name>
</gene>
<proteinExistence type="predicted"/>
<keyword evidence="3" id="KW-1185">Reference proteome</keyword>
<name>A0A1V4L019_PATFA</name>
<feature type="region of interest" description="Disordered" evidence="1">
    <location>
        <begin position="1"/>
        <end position="23"/>
    </location>
</feature>
<organism evidence="2 3">
    <name type="scientific">Patagioenas fasciata monilis</name>
    <dbReference type="NCBI Taxonomy" id="372326"/>
    <lineage>
        <taxon>Eukaryota</taxon>
        <taxon>Metazoa</taxon>
        <taxon>Chordata</taxon>
        <taxon>Craniata</taxon>
        <taxon>Vertebrata</taxon>
        <taxon>Euteleostomi</taxon>
        <taxon>Archelosauria</taxon>
        <taxon>Archosauria</taxon>
        <taxon>Dinosauria</taxon>
        <taxon>Saurischia</taxon>
        <taxon>Theropoda</taxon>
        <taxon>Coelurosauria</taxon>
        <taxon>Aves</taxon>
        <taxon>Neognathae</taxon>
        <taxon>Neoaves</taxon>
        <taxon>Columbimorphae</taxon>
        <taxon>Columbiformes</taxon>
        <taxon>Columbidae</taxon>
        <taxon>Patagioenas</taxon>
    </lineage>
</organism>
<dbReference type="AlphaFoldDB" id="A0A1V4L019"/>
<dbReference type="EMBL" id="LSYS01000429">
    <property type="protein sequence ID" value="OPJ90183.1"/>
    <property type="molecule type" value="Genomic_DNA"/>
</dbReference>
<accession>A0A1V4L019</accession>